<accession>A0A0B5BG41</accession>
<feature type="transmembrane region" description="Helical" evidence="2">
    <location>
        <begin position="21"/>
        <end position="40"/>
    </location>
</feature>
<gene>
    <name evidence="4" type="ORF">GPICK_09110</name>
</gene>
<feature type="domain" description="Tyrosine-protein kinase G-rich" evidence="3">
    <location>
        <begin position="336"/>
        <end position="408"/>
    </location>
</feature>
<dbReference type="PANTHER" id="PTHR32309">
    <property type="entry name" value="TYROSINE-PROTEIN KINASE"/>
    <property type="match status" value="1"/>
</dbReference>
<keyword evidence="2" id="KW-0812">Transmembrane</keyword>
<keyword evidence="5" id="KW-1185">Reference proteome</keyword>
<dbReference type="Pfam" id="PF13807">
    <property type="entry name" value="GNVR"/>
    <property type="match status" value="1"/>
</dbReference>
<dbReference type="InterPro" id="IPR014345">
    <property type="entry name" value="XrtA_polysacc_chain"/>
</dbReference>
<reference evidence="4 5" key="1">
    <citation type="journal article" date="2015" name="Genome Announc.">
        <title>Complete Genome of Geobacter pickeringii G13T, a Metal-Reducing Isolate from Sedimentary Kaolin Deposits.</title>
        <authorList>
            <person name="Badalamenti J.P."/>
            <person name="Bond D.R."/>
        </authorList>
    </citation>
    <scope>NUCLEOTIDE SEQUENCE [LARGE SCALE GENOMIC DNA]</scope>
    <source>
        <strain evidence="4 5">G13</strain>
    </source>
</reference>
<protein>
    <submittedName>
        <fullName evidence="4">Chain-length determining protein</fullName>
    </submittedName>
</protein>
<dbReference type="STRING" id="345632.GPICK_09110"/>
<feature type="transmembrane region" description="Helical" evidence="2">
    <location>
        <begin position="392"/>
        <end position="411"/>
    </location>
</feature>
<sequence length="490" mass="55436">MAHSEMDYRKYLLLVKSRKRFYAGAAIGIMLLAVLLSYLLPKRYEAKSTVFIEKNVIAELVKGIAVTPSMDQEIKGLNYAITSRTLIQKVMDDLDLNLGKMNDKDLEERIKAIQKNTNVKLVKDNIFLISYVDGNPRVARDFVNTLVRRYIEQNVSSKREESYGAITFLSEQIDTFRDKLVKAEDELNRYKTDKGGVIAIDEAKLFEEINLAQQKLYDMQLRRRHLEALRPVTRKAADLLQVKLVALQKQLEELRVAYTDSYPEVIRVKGEVETLREQMKGRKGSGETIIDQNEVEKAEAELNALKVSEEGLKRHIATNQALLRSIPSAKAGLEKLELEKKNRKELYDQLMSRHGQSEVSKQMEVQDKTTTFRIVDPAVLPLSPISPNRVRIMLMGIVAGLAGALGLLVLFDQLDSSVKNVDTLKTMAIPVLAVIPKMRSEQAERRERLGDIRLYVSAGLCFVIIVTLIVLEALSISPVDHLVSKLNAML</sequence>
<dbReference type="KEGG" id="gpi:GPICK_09110"/>
<keyword evidence="2" id="KW-1133">Transmembrane helix</keyword>
<dbReference type="GO" id="GO:0005886">
    <property type="term" value="C:plasma membrane"/>
    <property type="evidence" value="ECO:0007669"/>
    <property type="project" value="TreeGrafter"/>
</dbReference>
<dbReference type="GO" id="GO:0004713">
    <property type="term" value="F:protein tyrosine kinase activity"/>
    <property type="evidence" value="ECO:0007669"/>
    <property type="project" value="TreeGrafter"/>
</dbReference>
<evidence type="ECO:0000313" key="5">
    <source>
        <dbReference type="Proteomes" id="UP000057609"/>
    </source>
</evidence>
<keyword evidence="1" id="KW-0175">Coiled coil</keyword>
<dbReference type="Proteomes" id="UP000057609">
    <property type="component" value="Chromosome"/>
</dbReference>
<dbReference type="NCBIfam" id="TIGR03007">
    <property type="entry name" value="pepcterm_ChnLen"/>
    <property type="match status" value="1"/>
</dbReference>
<name>A0A0B5BG41_9BACT</name>
<dbReference type="InterPro" id="IPR032807">
    <property type="entry name" value="GNVR"/>
</dbReference>
<feature type="transmembrane region" description="Helical" evidence="2">
    <location>
        <begin position="454"/>
        <end position="476"/>
    </location>
</feature>
<proteinExistence type="predicted"/>
<dbReference type="OrthoDB" id="5390369at2"/>
<evidence type="ECO:0000256" key="1">
    <source>
        <dbReference type="SAM" id="Coils"/>
    </source>
</evidence>
<dbReference type="AlphaFoldDB" id="A0A0B5BG41"/>
<evidence type="ECO:0000313" key="4">
    <source>
        <dbReference type="EMBL" id="AJE03485.1"/>
    </source>
</evidence>
<organism evidence="4 5">
    <name type="scientific">Geobacter pickeringii</name>
    <dbReference type="NCBI Taxonomy" id="345632"/>
    <lineage>
        <taxon>Bacteria</taxon>
        <taxon>Pseudomonadati</taxon>
        <taxon>Thermodesulfobacteriota</taxon>
        <taxon>Desulfuromonadia</taxon>
        <taxon>Geobacterales</taxon>
        <taxon>Geobacteraceae</taxon>
        <taxon>Geobacter</taxon>
    </lineage>
</organism>
<keyword evidence="2" id="KW-0472">Membrane</keyword>
<evidence type="ECO:0000256" key="2">
    <source>
        <dbReference type="SAM" id="Phobius"/>
    </source>
</evidence>
<dbReference type="EMBL" id="CP009788">
    <property type="protein sequence ID" value="AJE03485.1"/>
    <property type="molecule type" value="Genomic_DNA"/>
</dbReference>
<dbReference type="InterPro" id="IPR050445">
    <property type="entry name" value="Bact_polysacc_biosynth/exp"/>
</dbReference>
<dbReference type="HOGENOM" id="CLU_009912_5_1_7"/>
<evidence type="ECO:0000259" key="3">
    <source>
        <dbReference type="Pfam" id="PF13807"/>
    </source>
</evidence>
<dbReference type="RefSeq" id="WP_039742448.1">
    <property type="nucleotide sequence ID" value="NZ_CP009788.1"/>
</dbReference>
<feature type="coiled-coil region" evidence="1">
    <location>
        <begin position="166"/>
        <end position="193"/>
    </location>
</feature>
<feature type="coiled-coil region" evidence="1">
    <location>
        <begin position="290"/>
        <end position="353"/>
    </location>
</feature>
<dbReference type="PANTHER" id="PTHR32309:SF13">
    <property type="entry name" value="FERRIC ENTEROBACTIN TRANSPORT PROTEIN FEPE"/>
    <property type="match status" value="1"/>
</dbReference>